<dbReference type="Gene3D" id="3.40.720.10">
    <property type="entry name" value="Alkaline Phosphatase, subunit A"/>
    <property type="match status" value="1"/>
</dbReference>
<sequence>MSMAVVLTKLNIYNLVRFLFPVTFLTNSFAIAVLFMIVIRKMVLSLNSKIKVKLWWASLIALSVVPTFIWVLKIPNFNQFPFGTILWAGFVLLTMDRLKQLPIEKSRKLIRTIGPISIIVAVILTIVFNHIGEHLSLLQPGFVAVSHLAMLPSNFFAFGTALYVFDLLTKFKIESKLSFAMLFGATLFNTHFLMIDSFWNNLWKTSLWDHESTGSMLLGCLVILIVMTFFVVLIEHLRQLAETQIIERKPKAAVSFVVSFIVACLSNVTLLLINTLFNVHSVFINGTSRTQLMLLNVLLFLALTIVIYTIINRLMVSTIVSLALLVAFSFGNYQKIISRNEPVMPIDITSNLSNVNEIADLVNIWLVVFLIIVIIAVIVSVVWYERKIKLSKPFNLYQRLGAGIISVAFLMFFMAKLPLVPSSVVTWKAKDHTITNDTLAKQVRYIPHPGDIWWDFKANGPAVAFMSRFSIPVMDKPDGYSASKIAQLNKKYGNLANSINKTRTNNIKNDVVVYILSESFSNPNRVPGVKMDQNPVPYTDQIKQQNTSGIMDSYGYGGGTADIEFEALSGMSLNNFNPALSTPYVELMPKLDYMPTVLDLFNTKNAIHPFQPGLYNRINVFKQLGFSKFYNTKDPNKVTYTDKLNGSGYISDLSAYKELNKVMNENKNGQFIQLSTMQNHMPFKKNEYKNNYPISGPFTGASLDKLKTYTEGIHQSDQSLKYLINKVNQEKRHVTLVYYGDHLPGAYAWAKDNDENMTKYDSQLHQTDYFIYSNYTHKKVQKPVVAPYMFTPMMLQQTDSKVSAYYALLTKCMETLPAGEREKYMESDGKQITEDKLTAKQKQLLKDYKLIQYDITAGKHYLKRGSDFFKVKED</sequence>
<organism evidence="3 4">
    <name type="scientific">Pediococcus argentinicus</name>
    <dbReference type="NCBI Taxonomy" id="480391"/>
    <lineage>
        <taxon>Bacteria</taxon>
        <taxon>Bacillati</taxon>
        <taxon>Bacillota</taxon>
        <taxon>Bacilli</taxon>
        <taxon>Lactobacillales</taxon>
        <taxon>Lactobacillaceae</taxon>
        <taxon>Pediococcus</taxon>
    </lineage>
</organism>
<dbReference type="GO" id="GO:0016740">
    <property type="term" value="F:transferase activity"/>
    <property type="evidence" value="ECO:0007669"/>
    <property type="project" value="UniProtKB-KW"/>
</dbReference>
<keyword evidence="3" id="KW-0808">Transferase</keyword>
<keyword evidence="4" id="KW-1185">Reference proteome</keyword>
<comment type="caution">
    <text evidence="3">The sequence shown here is derived from an EMBL/GenBank/DDBJ whole genome shotgun (WGS) entry which is preliminary data.</text>
</comment>
<dbReference type="AlphaFoldDB" id="A0A0R2NSH9"/>
<evidence type="ECO:0000259" key="2">
    <source>
        <dbReference type="Pfam" id="PF00884"/>
    </source>
</evidence>
<keyword evidence="1" id="KW-0812">Transmembrane</keyword>
<feature type="transmembrane region" description="Helical" evidence="1">
    <location>
        <begin position="54"/>
        <end position="74"/>
    </location>
</feature>
<feature type="transmembrane region" description="Helical" evidence="1">
    <location>
        <begin position="215"/>
        <end position="234"/>
    </location>
</feature>
<keyword evidence="1" id="KW-1133">Transmembrane helix</keyword>
<feature type="transmembrane region" description="Helical" evidence="1">
    <location>
        <begin position="177"/>
        <end position="195"/>
    </location>
</feature>
<feature type="domain" description="Sulfatase N-terminal" evidence="2">
    <location>
        <begin position="512"/>
        <end position="799"/>
    </location>
</feature>
<feature type="transmembrane region" description="Helical" evidence="1">
    <location>
        <begin position="20"/>
        <end position="42"/>
    </location>
</feature>
<evidence type="ECO:0000313" key="4">
    <source>
        <dbReference type="Proteomes" id="UP000051249"/>
    </source>
</evidence>
<evidence type="ECO:0000313" key="3">
    <source>
        <dbReference type="EMBL" id="KRO26186.1"/>
    </source>
</evidence>
<feature type="transmembrane region" description="Helical" evidence="1">
    <location>
        <begin position="293"/>
        <end position="311"/>
    </location>
</feature>
<dbReference type="Proteomes" id="UP000051249">
    <property type="component" value="Unassembled WGS sequence"/>
</dbReference>
<dbReference type="CDD" id="cd16015">
    <property type="entry name" value="LTA_synthase"/>
    <property type="match status" value="1"/>
</dbReference>
<dbReference type="InterPro" id="IPR017850">
    <property type="entry name" value="Alkaline_phosphatase_core_sf"/>
</dbReference>
<feature type="transmembrane region" description="Helical" evidence="1">
    <location>
        <begin position="110"/>
        <end position="131"/>
    </location>
</feature>
<gene>
    <name evidence="3" type="ORF">IV88_GL000646</name>
</gene>
<dbReference type="PATRIC" id="fig|480391.4.peg.655"/>
<keyword evidence="1" id="KW-0472">Membrane</keyword>
<feature type="transmembrane region" description="Helical" evidence="1">
    <location>
        <begin position="318"/>
        <end position="337"/>
    </location>
</feature>
<reference evidence="3 4" key="1">
    <citation type="journal article" date="2015" name="Genome Announc.">
        <title>Expanding the biotechnology potential of lactobacilli through comparative genomics of 213 strains and associated genera.</title>
        <authorList>
            <person name="Sun Z."/>
            <person name="Harris H.M."/>
            <person name="McCann A."/>
            <person name="Guo C."/>
            <person name="Argimon S."/>
            <person name="Zhang W."/>
            <person name="Yang X."/>
            <person name="Jeffery I.B."/>
            <person name="Cooney J.C."/>
            <person name="Kagawa T.F."/>
            <person name="Liu W."/>
            <person name="Song Y."/>
            <person name="Salvetti E."/>
            <person name="Wrobel A."/>
            <person name="Rasinkangas P."/>
            <person name="Parkhill J."/>
            <person name="Rea M.C."/>
            <person name="O'Sullivan O."/>
            <person name="Ritari J."/>
            <person name="Douillard F.P."/>
            <person name="Paul Ross R."/>
            <person name="Yang R."/>
            <person name="Briner A.E."/>
            <person name="Felis G.E."/>
            <person name="de Vos W.M."/>
            <person name="Barrangou R."/>
            <person name="Klaenhammer T.R."/>
            <person name="Caufield P.W."/>
            <person name="Cui Y."/>
            <person name="Zhang H."/>
            <person name="O'Toole P.W."/>
        </authorList>
    </citation>
    <scope>NUCLEOTIDE SEQUENCE [LARGE SCALE GENOMIC DNA]</scope>
    <source>
        <strain evidence="3 4">DSM 23026</strain>
    </source>
</reference>
<evidence type="ECO:0000256" key="1">
    <source>
        <dbReference type="SAM" id="Phobius"/>
    </source>
</evidence>
<accession>A0A0R2NSH9</accession>
<feature type="transmembrane region" description="Helical" evidence="1">
    <location>
        <begin position="362"/>
        <end position="384"/>
    </location>
</feature>
<feature type="transmembrane region" description="Helical" evidence="1">
    <location>
        <begin position="396"/>
        <end position="415"/>
    </location>
</feature>
<feature type="transmembrane region" description="Helical" evidence="1">
    <location>
        <begin position="143"/>
        <end position="165"/>
    </location>
</feature>
<proteinExistence type="predicted"/>
<name>A0A0R2NSH9_9LACO</name>
<dbReference type="InterPro" id="IPR000917">
    <property type="entry name" value="Sulfatase_N"/>
</dbReference>
<feature type="transmembrane region" description="Helical" evidence="1">
    <location>
        <begin position="254"/>
        <end position="273"/>
    </location>
</feature>
<dbReference type="Pfam" id="PF00884">
    <property type="entry name" value="Sulfatase"/>
    <property type="match status" value="1"/>
</dbReference>
<dbReference type="EMBL" id="JQCQ01000002">
    <property type="protein sequence ID" value="KRO26186.1"/>
    <property type="molecule type" value="Genomic_DNA"/>
</dbReference>
<feature type="transmembrane region" description="Helical" evidence="1">
    <location>
        <begin position="80"/>
        <end position="98"/>
    </location>
</feature>
<protein>
    <submittedName>
        <fullName evidence="3">Phosphatidylglycerol--membrane-oligosaccharide glycerophosphotransferase</fullName>
    </submittedName>
</protein>